<evidence type="ECO:0000256" key="11">
    <source>
        <dbReference type="PIRSR" id="PIRSR639901-2"/>
    </source>
</evidence>
<comment type="caution">
    <text evidence="14">The sequence shown here is derived from an EMBL/GenBank/DDBJ whole genome shotgun (WGS) entry which is preliminary data.</text>
</comment>
<evidence type="ECO:0000256" key="6">
    <source>
        <dbReference type="ARBA" id="ARBA00022679"/>
    </source>
</evidence>
<feature type="domain" description="3-deoxy-D-manno-octulosonic-acid transferase N-terminal" evidence="13">
    <location>
        <begin position="33"/>
        <end position="211"/>
    </location>
</feature>
<reference evidence="14 15" key="1">
    <citation type="submission" date="2019-03" db="EMBL/GenBank/DDBJ databases">
        <title>Nitrincola sp. nov. isolated from an Indian soda lake.</title>
        <authorList>
            <person name="Joshi A."/>
            <person name="Thite S.V."/>
            <person name="Joseph N."/>
            <person name="Dhotre D."/>
            <person name="Moorthy M."/>
            <person name="Shouche Y.S."/>
        </authorList>
    </citation>
    <scope>NUCLEOTIDE SEQUENCE [LARGE SCALE GENOMIC DNA]</scope>
    <source>
        <strain evidence="14 15">MEB193</strain>
    </source>
</reference>
<dbReference type="SUPFAM" id="SSF53756">
    <property type="entry name" value="UDP-Glycosyltransferase/glycogen phosphorylase"/>
    <property type="match status" value="1"/>
</dbReference>
<keyword evidence="7" id="KW-0812">Transmembrane</keyword>
<comment type="pathway">
    <text evidence="2 12">Bacterial outer membrane biogenesis; LPS core biosynthesis.</text>
</comment>
<proteinExistence type="inferred from homology"/>
<dbReference type="AlphaFoldDB" id="A0A5A9W1J9"/>
<evidence type="ECO:0000256" key="7">
    <source>
        <dbReference type="ARBA" id="ARBA00022968"/>
    </source>
</evidence>
<keyword evidence="12" id="KW-0472">Membrane</keyword>
<evidence type="ECO:0000256" key="3">
    <source>
        <dbReference type="ARBA" id="ARBA00006380"/>
    </source>
</evidence>
<dbReference type="FunFam" id="3.40.50.2000:FF:000032">
    <property type="entry name" value="3-deoxy-D-manno-octulosonic acid transferase"/>
    <property type="match status" value="1"/>
</dbReference>
<dbReference type="GO" id="GO:0009245">
    <property type="term" value="P:lipid A biosynthetic process"/>
    <property type="evidence" value="ECO:0007669"/>
    <property type="project" value="TreeGrafter"/>
</dbReference>
<dbReference type="InterPro" id="IPR038107">
    <property type="entry name" value="Glycos_transf_N_sf"/>
</dbReference>
<keyword evidence="15" id="KW-1185">Reference proteome</keyword>
<evidence type="ECO:0000256" key="12">
    <source>
        <dbReference type="RuleBase" id="RU365103"/>
    </source>
</evidence>
<dbReference type="NCBIfam" id="NF004388">
    <property type="entry name" value="PRK05749.1-4"/>
    <property type="match status" value="1"/>
</dbReference>
<dbReference type="FunFam" id="3.40.50.11720:FF:000001">
    <property type="entry name" value="3-deoxy-D-manno-octulosonic acid transferase"/>
    <property type="match status" value="1"/>
</dbReference>
<comment type="subcellular location">
    <subcellularLocation>
        <location evidence="1">Cell inner membrane</location>
        <topology evidence="1">Single-pass membrane protein</topology>
        <orientation evidence="1">Cytoplasmic side</orientation>
    </subcellularLocation>
    <subcellularLocation>
        <location evidence="12">Cell membrane</location>
    </subcellularLocation>
</comment>
<keyword evidence="7" id="KW-0735">Signal-anchor</keyword>
<dbReference type="EMBL" id="SMRS01000006">
    <property type="protein sequence ID" value="KAA0874354.1"/>
    <property type="molecule type" value="Genomic_DNA"/>
</dbReference>
<dbReference type="Gene3D" id="3.40.50.11720">
    <property type="entry name" value="3-Deoxy-D-manno-octulosonic-acid transferase, N-terminal domain"/>
    <property type="match status" value="1"/>
</dbReference>
<evidence type="ECO:0000259" key="13">
    <source>
        <dbReference type="Pfam" id="PF04413"/>
    </source>
</evidence>
<accession>A0A5A9W1J9</accession>
<evidence type="ECO:0000256" key="8">
    <source>
        <dbReference type="ARBA" id="ARBA00031445"/>
    </source>
</evidence>
<evidence type="ECO:0000256" key="10">
    <source>
        <dbReference type="PIRSR" id="PIRSR639901-1"/>
    </source>
</evidence>
<comment type="similarity">
    <text evidence="3">Belongs to the glycosyltransferase group 1 family. Glycosyltransferase 30 subfamily.</text>
</comment>
<organism evidence="14 15">
    <name type="scientific">Nitrincola tapanii</name>
    <dbReference type="NCBI Taxonomy" id="1708751"/>
    <lineage>
        <taxon>Bacteria</taxon>
        <taxon>Pseudomonadati</taxon>
        <taxon>Pseudomonadota</taxon>
        <taxon>Gammaproteobacteria</taxon>
        <taxon>Oceanospirillales</taxon>
        <taxon>Oceanospirillaceae</taxon>
        <taxon>Nitrincola</taxon>
    </lineage>
</organism>
<evidence type="ECO:0000256" key="9">
    <source>
        <dbReference type="ARBA" id="ARBA00049183"/>
    </source>
</evidence>
<dbReference type="Proteomes" id="UP000325302">
    <property type="component" value="Unassembled WGS sequence"/>
</dbReference>
<keyword evidence="12" id="KW-1003">Cell membrane</keyword>
<dbReference type="PANTHER" id="PTHR42755:SF1">
    <property type="entry name" value="3-DEOXY-D-MANNO-OCTULOSONIC ACID TRANSFERASE, MITOCHONDRIAL-RELATED"/>
    <property type="match status" value="1"/>
</dbReference>
<dbReference type="UniPathway" id="UPA00958"/>
<evidence type="ECO:0000256" key="4">
    <source>
        <dbReference type="ARBA" id="ARBA00012621"/>
    </source>
</evidence>
<feature type="active site" description="Proton acceptor" evidence="10">
    <location>
        <position position="61"/>
    </location>
</feature>
<dbReference type="RefSeq" id="WP_149391087.1">
    <property type="nucleotide sequence ID" value="NZ_SMRS01000006.1"/>
</dbReference>
<dbReference type="Pfam" id="PF04413">
    <property type="entry name" value="Glycos_transf_N"/>
    <property type="match status" value="1"/>
</dbReference>
<dbReference type="InterPro" id="IPR007507">
    <property type="entry name" value="Glycos_transf_N"/>
</dbReference>
<keyword evidence="12" id="KW-0448">Lipopolysaccharide biosynthesis</keyword>
<comment type="function">
    <text evidence="12">Involved in lipopolysaccharide (LPS) biosynthesis. Catalyzes the transfer of 3-deoxy-D-manno-octulosonate (Kdo) residue(s) from CMP-Kdo to lipid IV(A), the tetraacyldisaccharide-1,4'-bisphosphate precursor of lipid A.</text>
</comment>
<feature type="site" description="Transition state stabilizer" evidence="11">
    <location>
        <position position="131"/>
    </location>
</feature>
<name>A0A5A9W1J9_9GAMM</name>
<evidence type="ECO:0000313" key="15">
    <source>
        <dbReference type="Proteomes" id="UP000325302"/>
    </source>
</evidence>
<comment type="catalytic activity">
    <reaction evidence="9 12">
        <text>lipid IVA (E. coli) + CMP-3-deoxy-beta-D-manno-octulosonate = alpha-Kdo-(2-&gt;6)-lipid IVA (E. coli) + CMP + H(+)</text>
        <dbReference type="Rhea" id="RHEA:28066"/>
        <dbReference type="ChEBI" id="CHEBI:15378"/>
        <dbReference type="ChEBI" id="CHEBI:58603"/>
        <dbReference type="ChEBI" id="CHEBI:60364"/>
        <dbReference type="ChEBI" id="CHEBI:60377"/>
        <dbReference type="ChEBI" id="CHEBI:85987"/>
        <dbReference type="EC" id="2.4.99.12"/>
    </reaction>
</comment>
<gene>
    <name evidence="14" type="ORF">E1H14_08755</name>
</gene>
<evidence type="ECO:0000256" key="2">
    <source>
        <dbReference type="ARBA" id="ARBA00004713"/>
    </source>
</evidence>
<sequence>MNRFIYTLLWHLLIPGLVLKLWWRGRRAPAYRQRWRERFGGAGSGPLPHHPLWIHAVSVGEVIAILPLVKRLLQHQPNLPILITTMTPTGAERVQAALGSRVCHRYCPYDLPWALRAFIRRSQPRACLIVETELWPNLLHACRQQQIPVILANARLSERSARGYARFAKLTRQMLESLTTVAVQNAQDAERFYALGLAPEKSQITGSIKFDLQLNPEWLQTGAALRQAWGAERPVWIGASTHDPEEKQLLQIHQELLHEFPDLLLILVPRHPERFDAVAEEITRVGLCGHRRSANLPLKREVQVYLGDTMGELMSLYAASDLVFVGGSLIPHGGHNPLEPALLQKPLLCGAHTFNFAEITQGLIEAGGLQACASAKELCAHLRQGLQNPDAAQAAGQAAAHYLAKQSGALARLEALLQPHLNQQANA</sequence>
<protein>
    <recommendedName>
        <fullName evidence="5 12">3-deoxy-D-manno-octulosonic acid transferase</fullName>
        <shortName evidence="12">Kdo transferase</shortName>
        <ecNumber evidence="4 12">2.4.99.12</ecNumber>
    </recommendedName>
    <alternativeName>
        <fullName evidence="8 12">Lipid IV(A) 3-deoxy-D-manno-octulosonic acid transferase</fullName>
    </alternativeName>
</protein>
<evidence type="ECO:0000313" key="14">
    <source>
        <dbReference type="EMBL" id="KAA0874354.1"/>
    </source>
</evidence>
<keyword evidence="6 12" id="KW-0808">Transferase</keyword>
<dbReference type="PANTHER" id="PTHR42755">
    <property type="entry name" value="3-DEOXY-MANNO-OCTULOSONATE CYTIDYLYLTRANSFERASE"/>
    <property type="match status" value="1"/>
</dbReference>
<dbReference type="GO" id="GO:0005886">
    <property type="term" value="C:plasma membrane"/>
    <property type="evidence" value="ECO:0007669"/>
    <property type="project" value="UniProtKB-SubCell"/>
</dbReference>
<dbReference type="Gene3D" id="3.40.50.2000">
    <property type="entry name" value="Glycogen Phosphorylase B"/>
    <property type="match status" value="1"/>
</dbReference>
<evidence type="ECO:0000256" key="5">
    <source>
        <dbReference type="ARBA" id="ARBA00019077"/>
    </source>
</evidence>
<dbReference type="EC" id="2.4.99.12" evidence="4 12"/>
<dbReference type="GO" id="GO:0009244">
    <property type="term" value="P:lipopolysaccharide core region biosynthetic process"/>
    <property type="evidence" value="ECO:0007669"/>
    <property type="project" value="UniProtKB-UniRule"/>
</dbReference>
<dbReference type="OrthoDB" id="9789797at2"/>
<evidence type="ECO:0000256" key="1">
    <source>
        <dbReference type="ARBA" id="ARBA00004388"/>
    </source>
</evidence>
<feature type="site" description="Transition state stabilizer" evidence="11">
    <location>
        <position position="209"/>
    </location>
</feature>
<dbReference type="InterPro" id="IPR039901">
    <property type="entry name" value="Kdotransferase"/>
</dbReference>
<dbReference type="GO" id="GO:0043842">
    <property type="term" value="F:Kdo transferase activity"/>
    <property type="evidence" value="ECO:0007669"/>
    <property type="project" value="UniProtKB-EC"/>
</dbReference>